<dbReference type="Gene3D" id="1.10.1740.10">
    <property type="match status" value="1"/>
</dbReference>
<comment type="similarity">
    <text evidence="1">Belongs to the sigma-70 factor family. ECF subfamily.</text>
</comment>
<dbReference type="InterPro" id="IPR014284">
    <property type="entry name" value="RNA_pol_sigma-70_dom"/>
</dbReference>
<evidence type="ECO:0000313" key="7">
    <source>
        <dbReference type="EMBL" id="GAA4214465.1"/>
    </source>
</evidence>
<evidence type="ECO:0000259" key="5">
    <source>
        <dbReference type="Pfam" id="PF04542"/>
    </source>
</evidence>
<evidence type="ECO:0000256" key="1">
    <source>
        <dbReference type="ARBA" id="ARBA00010641"/>
    </source>
</evidence>
<reference evidence="8" key="1">
    <citation type="journal article" date="2019" name="Int. J. Syst. Evol. Microbiol.">
        <title>The Global Catalogue of Microorganisms (GCM) 10K type strain sequencing project: providing services to taxonomists for standard genome sequencing and annotation.</title>
        <authorList>
            <consortium name="The Broad Institute Genomics Platform"/>
            <consortium name="The Broad Institute Genome Sequencing Center for Infectious Disease"/>
            <person name="Wu L."/>
            <person name="Ma J."/>
        </authorList>
    </citation>
    <scope>NUCLEOTIDE SEQUENCE [LARGE SCALE GENOMIC DNA]</scope>
    <source>
        <strain evidence="8">JCM 17626</strain>
    </source>
</reference>
<dbReference type="InterPro" id="IPR013325">
    <property type="entry name" value="RNA_pol_sigma_r2"/>
</dbReference>
<sequence>MEKLEDFKNIKFLNAVKTGDSAAFNEIYHKYRQKIFGYAYHFTRCREEAEELTQDAFVRLWENRIKIDPEKNFDAFLYTLIRNNFLGTLRKKAREKAYSSESLRQEQSFNAIEDELDAKESKQLAQEAIESLSPQVKRIYLMSRNDHHTHEEISQLMGISKNTVNNHLKKSLGIMRKYFKTYSPETIISLMVVVQLFISQWFIGH</sequence>
<dbReference type="Pfam" id="PF04542">
    <property type="entry name" value="Sigma70_r2"/>
    <property type="match status" value="1"/>
</dbReference>
<evidence type="ECO:0000256" key="4">
    <source>
        <dbReference type="ARBA" id="ARBA00023163"/>
    </source>
</evidence>
<dbReference type="InterPro" id="IPR039425">
    <property type="entry name" value="RNA_pol_sigma-70-like"/>
</dbReference>
<evidence type="ECO:0000256" key="2">
    <source>
        <dbReference type="ARBA" id="ARBA00023015"/>
    </source>
</evidence>
<keyword evidence="8" id="KW-1185">Reference proteome</keyword>
<feature type="domain" description="RNA polymerase sigma-70 region 2" evidence="5">
    <location>
        <begin position="27"/>
        <end position="94"/>
    </location>
</feature>
<evidence type="ECO:0000259" key="6">
    <source>
        <dbReference type="Pfam" id="PF08281"/>
    </source>
</evidence>
<organism evidence="7 8">
    <name type="scientific">Pedobacter jeongneungensis</name>
    <dbReference type="NCBI Taxonomy" id="947309"/>
    <lineage>
        <taxon>Bacteria</taxon>
        <taxon>Pseudomonadati</taxon>
        <taxon>Bacteroidota</taxon>
        <taxon>Sphingobacteriia</taxon>
        <taxon>Sphingobacteriales</taxon>
        <taxon>Sphingobacteriaceae</taxon>
        <taxon>Pedobacter</taxon>
    </lineage>
</organism>
<accession>A0ABP8BR44</accession>
<dbReference type="SUPFAM" id="SSF88946">
    <property type="entry name" value="Sigma2 domain of RNA polymerase sigma factors"/>
    <property type="match status" value="1"/>
</dbReference>
<dbReference type="Gene3D" id="1.10.10.10">
    <property type="entry name" value="Winged helix-like DNA-binding domain superfamily/Winged helix DNA-binding domain"/>
    <property type="match status" value="1"/>
</dbReference>
<dbReference type="PANTHER" id="PTHR43133">
    <property type="entry name" value="RNA POLYMERASE ECF-TYPE SIGMA FACTO"/>
    <property type="match status" value="1"/>
</dbReference>
<dbReference type="PANTHER" id="PTHR43133:SF46">
    <property type="entry name" value="RNA POLYMERASE SIGMA-70 FACTOR ECF SUBFAMILY"/>
    <property type="match status" value="1"/>
</dbReference>
<dbReference type="Proteomes" id="UP001501772">
    <property type="component" value="Unassembled WGS sequence"/>
</dbReference>
<dbReference type="InterPro" id="IPR013249">
    <property type="entry name" value="RNA_pol_sigma70_r4_t2"/>
</dbReference>
<dbReference type="Pfam" id="PF08281">
    <property type="entry name" value="Sigma70_r4_2"/>
    <property type="match status" value="1"/>
</dbReference>
<keyword evidence="2" id="KW-0805">Transcription regulation</keyword>
<protein>
    <submittedName>
        <fullName evidence="7">RNA polymerase sigma-70 factor</fullName>
    </submittedName>
</protein>
<dbReference type="InterPro" id="IPR007627">
    <property type="entry name" value="RNA_pol_sigma70_r2"/>
</dbReference>
<comment type="caution">
    <text evidence="7">The sequence shown here is derived from an EMBL/GenBank/DDBJ whole genome shotgun (WGS) entry which is preliminary data.</text>
</comment>
<dbReference type="NCBIfam" id="TIGR02937">
    <property type="entry name" value="sigma70-ECF"/>
    <property type="match status" value="1"/>
</dbReference>
<proteinExistence type="inferred from homology"/>
<dbReference type="RefSeq" id="WP_344854003.1">
    <property type="nucleotide sequence ID" value="NZ_BAABBY010000020.1"/>
</dbReference>
<dbReference type="SUPFAM" id="SSF88659">
    <property type="entry name" value="Sigma3 and sigma4 domains of RNA polymerase sigma factors"/>
    <property type="match status" value="1"/>
</dbReference>
<evidence type="ECO:0000256" key="3">
    <source>
        <dbReference type="ARBA" id="ARBA00023082"/>
    </source>
</evidence>
<dbReference type="EMBL" id="BAABBY010000020">
    <property type="protein sequence ID" value="GAA4214465.1"/>
    <property type="molecule type" value="Genomic_DNA"/>
</dbReference>
<evidence type="ECO:0000313" key="8">
    <source>
        <dbReference type="Proteomes" id="UP001501772"/>
    </source>
</evidence>
<dbReference type="InterPro" id="IPR014327">
    <property type="entry name" value="RNA_pol_sigma70_bacteroid"/>
</dbReference>
<name>A0ABP8BR44_9SPHI</name>
<gene>
    <name evidence="7" type="ORF">GCM10022289_48110</name>
</gene>
<keyword evidence="3" id="KW-0731">Sigma factor</keyword>
<feature type="domain" description="RNA polymerase sigma factor 70 region 4 type 2" evidence="6">
    <location>
        <begin position="124"/>
        <end position="171"/>
    </location>
</feature>
<dbReference type="NCBIfam" id="TIGR02985">
    <property type="entry name" value="Sig70_bacteroi1"/>
    <property type="match status" value="1"/>
</dbReference>
<keyword evidence="4" id="KW-0804">Transcription</keyword>
<dbReference type="InterPro" id="IPR013324">
    <property type="entry name" value="RNA_pol_sigma_r3/r4-like"/>
</dbReference>
<dbReference type="InterPro" id="IPR036388">
    <property type="entry name" value="WH-like_DNA-bd_sf"/>
</dbReference>